<feature type="domain" description="GB1/RHD3-type G" evidence="9">
    <location>
        <begin position="53"/>
        <end position="233"/>
    </location>
</feature>
<dbReference type="AlphaFoldDB" id="A0A2U1NTR8"/>
<keyword evidence="11" id="KW-1185">Reference proteome</keyword>
<dbReference type="InterPro" id="IPR001680">
    <property type="entry name" value="WD40_rpt"/>
</dbReference>
<keyword evidence="8" id="KW-0812">Transmembrane</keyword>
<dbReference type="SUPFAM" id="SSF50978">
    <property type="entry name" value="WD40 repeat-like"/>
    <property type="match status" value="1"/>
</dbReference>
<dbReference type="PANTHER" id="PTHR45923:SF2">
    <property type="entry name" value="PROTEIN SEY1"/>
    <property type="match status" value="1"/>
</dbReference>
<organism evidence="10 11">
    <name type="scientific">Artemisia annua</name>
    <name type="common">Sweet wormwood</name>
    <dbReference type="NCBI Taxonomy" id="35608"/>
    <lineage>
        <taxon>Eukaryota</taxon>
        <taxon>Viridiplantae</taxon>
        <taxon>Streptophyta</taxon>
        <taxon>Embryophyta</taxon>
        <taxon>Tracheophyta</taxon>
        <taxon>Spermatophyta</taxon>
        <taxon>Magnoliopsida</taxon>
        <taxon>eudicotyledons</taxon>
        <taxon>Gunneridae</taxon>
        <taxon>Pentapetalae</taxon>
        <taxon>asterids</taxon>
        <taxon>campanulids</taxon>
        <taxon>Asterales</taxon>
        <taxon>Asteraceae</taxon>
        <taxon>Asteroideae</taxon>
        <taxon>Anthemideae</taxon>
        <taxon>Artemisiinae</taxon>
        <taxon>Artemisia</taxon>
    </lineage>
</organism>
<keyword evidence="1" id="KW-0547">Nucleotide-binding</keyword>
<accession>A0A2U1NTR8</accession>
<keyword evidence="3" id="KW-0256">Endoplasmic reticulum</keyword>
<dbReference type="InterPro" id="IPR027417">
    <property type="entry name" value="P-loop_NTPase"/>
</dbReference>
<feature type="transmembrane region" description="Helical" evidence="8">
    <location>
        <begin position="92"/>
        <end position="111"/>
    </location>
</feature>
<evidence type="ECO:0000256" key="2">
    <source>
        <dbReference type="ARBA" id="ARBA00022801"/>
    </source>
</evidence>
<dbReference type="GO" id="GO:0016320">
    <property type="term" value="P:endoplasmic reticulum membrane fusion"/>
    <property type="evidence" value="ECO:0007669"/>
    <property type="project" value="TreeGrafter"/>
</dbReference>
<proteinExistence type="inferred from homology"/>
<evidence type="ECO:0000259" key="9">
    <source>
        <dbReference type="PROSITE" id="PS51715"/>
    </source>
</evidence>
<keyword evidence="4" id="KW-0342">GTP-binding</keyword>
<dbReference type="GO" id="GO:0003924">
    <property type="term" value="F:GTPase activity"/>
    <property type="evidence" value="ECO:0007669"/>
    <property type="project" value="TreeGrafter"/>
</dbReference>
<dbReference type="STRING" id="35608.A0A2U1NTR8"/>
<feature type="repeat" description="WD" evidence="6">
    <location>
        <begin position="299"/>
        <end position="341"/>
    </location>
</feature>
<reference evidence="10 11" key="1">
    <citation type="journal article" date="2018" name="Mol. Plant">
        <title>The genome of Artemisia annua provides insight into the evolution of Asteraceae family and artemisinin biosynthesis.</title>
        <authorList>
            <person name="Shen Q."/>
            <person name="Zhang L."/>
            <person name="Liao Z."/>
            <person name="Wang S."/>
            <person name="Yan T."/>
            <person name="Shi P."/>
            <person name="Liu M."/>
            <person name="Fu X."/>
            <person name="Pan Q."/>
            <person name="Wang Y."/>
            <person name="Lv Z."/>
            <person name="Lu X."/>
            <person name="Zhang F."/>
            <person name="Jiang W."/>
            <person name="Ma Y."/>
            <person name="Chen M."/>
            <person name="Hao X."/>
            <person name="Li L."/>
            <person name="Tang Y."/>
            <person name="Lv G."/>
            <person name="Zhou Y."/>
            <person name="Sun X."/>
            <person name="Brodelius P.E."/>
            <person name="Rose J.K.C."/>
            <person name="Tang K."/>
        </authorList>
    </citation>
    <scope>NUCLEOTIDE SEQUENCE [LARGE SCALE GENOMIC DNA]</scope>
    <source>
        <strain evidence="11">cv. Huhao1</strain>
        <tissue evidence="10">Leaf</tissue>
    </source>
</reference>
<dbReference type="OrthoDB" id="1597724at2759"/>
<dbReference type="SMART" id="SM00320">
    <property type="entry name" value="WD40"/>
    <property type="match status" value="1"/>
</dbReference>
<keyword evidence="6" id="KW-0853">WD repeat</keyword>
<evidence type="ECO:0000256" key="7">
    <source>
        <dbReference type="PROSITE-ProRule" id="PRU01052"/>
    </source>
</evidence>
<keyword evidence="2 10" id="KW-0378">Hydrolase</keyword>
<dbReference type="PROSITE" id="PS51715">
    <property type="entry name" value="G_GB1_RHD3"/>
    <property type="match status" value="1"/>
</dbReference>
<evidence type="ECO:0000256" key="4">
    <source>
        <dbReference type="ARBA" id="ARBA00023134"/>
    </source>
</evidence>
<dbReference type="SUPFAM" id="SSF52540">
    <property type="entry name" value="P-loop containing nucleoside triphosphate hydrolases"/>
    <property type="match status" value="1"/>
</dbReference>
<dbReference type="Gene3D" id="3.40.50.300">
    <property type="entry name" value="P-loop containing nucleotide triphosphate hydrolases"/>
    <property type="match status" value="1"/>
</dbReference>
<dbReference type="Proteomes" id="UP000245207">
    <property type="component" value="Unassembled WGS sequence"/>
</dbReference>
<keyword evidence="8" id="KW-1133">Transmembrane helix</keyword>
<comment type="caution">
    <text evidence="10">The sequence shown here is derived from an EMBL/GenBank/DDBJ whole genome shotgun (WGS) entry which is preliminary data.</text>
</comment>
<dbReference type="InterPro" id="IPR015943">
    <property type="entry name" value="WD40/YVTN_repeat-like_dom_sf"/>
</dbReference>
<dbReference type="InterPro" id="IPR036322">
    <property type="entry name" value="WD40_repeat_dom_sf"/>
</dbReference>
<dbReference type="GO" id="GO:0005783">
    <property type="term" value="C:endoplasmic reticulum"/>
    <property type="evidence" value="ECO:0007669"/>
    <property type="project" value="TreeGrafter"/>
</dbReference>
<name>A0A2U1NTR8_ARTAN</name>
<protein>
    <submittedName>
        <fullName evidence="10">RHD3/Sey1, P-loop containing nucleoside triphosphate hydrolase</fullName>
    </submittedName>
</protein>
<dbReference type="InterPro" id="IPR030386">
    <property type="entry name" value="G_GB1_RHD3_dom"/>
</dbReference>
<dbReference type="GO" id="GO:0005525">
    <property type="term" value="F:GTP binding"/>
    <property type="evidence" value="ECO:0007669"/>
    <property type="project" value="UniProtKB-KW"/>
</dbReference>
<dbReference type="EMBL" id="PKPP01002203">
    <property type="protein sequence ID" value="PWA76915.1"/>
    <property type="molecule type" value="Genomic_DNA"/>
</dbReference>
<keyword evidence="5 8" id="KW-0472">Membrane</keyword>
<evidence type="ECO:0000313" key="11">
    <source>
        <dbReference type="Proteomes" id="UP000245207"/>
    </source>
</evidence>
<evidence type="ECO:0000256" key="8">
    <source>
        <dbReference type="SAM" id="Phobius"/>
    </source>
</evidence>
<evidence type="ECO:0000256" key="1">
    <source>
        <dbReference type="ARBA" id="ARBA00022741"/>
    </source>
</evidence>
<evidence type="ECO:0000313" key="10">
    <source>
        <dbReference type="EMBL" id="PWA76915.1"/>
    </source>
</evidence>
<evidence type="ECO:0000256" key="5">
    <source>
        <dbReference type="ARBA" id="ARBA00023136"/>
    </source>
</evidence>
<dbReference type="Gene3D" id="2.130.10.10">
    <property type="entry name" value="YVTN repeat-like/Quinoprotein amine dehydrogenase"/>
    <property type="match status" value="1"/>
</dbReference>
<evidence type="ECO:0000256" key="6">
    <source>
        <dbReference type="PROSITE-ProRule" id="PRU00221"/>
    </source>
</evidence>
<dbReference type="PANTHER" id="PTHR45923">
    <property type="entry name" value="PROTEIN SEY1"/>
    <property type="match status" value="1"/>
</dbReference>
<sequence>MGGVRRSCREVGYYVSKDKEAGCCSTHLIEGDGTFNAEGLDNFIKQVKMAECGLSYAVVAIMGPQSSGKSTLLNNLFHTNFREMDAYRGRHVLYCLLFIYLSICGFVNLLHCHFIRTQTTKGIWMARCVGIEPCTIVMDLEGTDGRERGEDDTAFEKQGALFALAVSDIAANKPLLKTVFQVMLRLFSPRKTTLMFVIRDKTRTPLENLEPVLREDIQKIWDSVPKPEHHKQTFNAQQIWEVIKENKDLDLPAHKVMVATVRCEEIANEKYSSFVTNQDWCELHDKPTERLKIQAVGVFKGHDDSVEDVQFCPSSAQELCSVGDDSCLIPWDARTRSSPVVKFLQGLNCEEHKGHPWSSNSPFRLLPLLRGFLVVLVQFLAVVVVVVIDFVEDVEIVVKPC</sequence>
<feature type="transmembrane region" description="Helical" evidence="8">
    <location>
        <begin position="368"/>
        <end position="391"/>
    </location>
</feature>
<dbReference type="InterPro" id="IPR008803">
    <property type="entry name" value="RHD3/Sey1"/>
</dbReference>
<evidence type="ECO:0000256" key="3">
    <source>
        <dbReference type="ARBA" id="ARBA00022824"/>
    </source>
</evidence>
<gene>
    <name evidence="10" type="ORF">CTI12_AA175170</name>
</gene>
<dbReference type="Pfam" id="PF05879">
    <property type="entry name" value="RHD3_GTPase"/>
    <property type="match status" value="1"/>
</dbReference>
<dbReference type="PROSITE" id="PS50082">
    <property type="entry name" value="WD_REPEATS_2"/>
    <property type="match status" value="1"/>
</dbReference>
<comment type="similarity">
    <text evidence="7">Belongs to the TRAFAC class dynamin-like GTPase superfamily. GB1/RHD3 GTPase family.</text>
</comment>